<evidence type="ECO:0000256" key="1">
    <source>
        <dbReference type="SAM" id="MobiDB-lite"/>
    </source>
</evidence>
<feature type="compositionally biased region" description="Basic and acidic residues" evidence="1">
    <location>
        <begin position="128"/>
        <end position="138"/>
    </location>
</feature>
<evidence type="ECO:0000313" key="3">
    <source>
        <dbReference type="EMBL" id="KAK4456741.1"/>
    </source>
</evidence>
<proteinExistence type="predicted"/>
<keyword evidence="2" id="KW-0472">Membrane</keyword>
<gene>
    <name evidence="3" type="ORF">QBC42DRAFT_280670</name>
</gene>
<evidence type="ECO:0000256" key="2">
    <source>
        <dbReference type="SAM" id="Phobius"/>
    </source>
</evidence>
<feature type="compositionally biased region" description="Low complexity" evidence="1">
    <location>
        <begin position="173"/>
        <end position="182"/>
    </location>
</feature>
<feature type="compositionally biased region" description="Basic and acidic residues" evidence="1">
    <location>
        <begin position="190"/>
        <end position="231"/>
    </location>
</feature>
<evidence type="ECO:0000313" key="4">
    <source>
        <dbReference type="Proteomes" id="UP001321749"/>
    </source>
</evidence>
<keyword evidence="2" id="KW-1133">Transmembrane helix</keyword>
<feature type="compositionally biased region" description="Basic and acidic residues" evidence="1">
    <location>
        <begin position="151"/>
        <end position="164"/>
    </location>
</feature>
<feature type="transmembrane region" description="Helical" evidence="2">
    <location>
        <begin position="62"/>
        <end position="85"/>
    </location>
</feature>
<feature type="compositionally biased region" description="Basic residues" evidence="1">
    <location>
        <begin position="118"/>
        <end position="127"/>
    </location>
</feature>
<protein>
    <submittedName>
        <fullName evidence="3">Uncharacterized protein</fullName>
    </submittedName>
</protein>
<name>A0AAV9HCG6_9PEZI</name>
<reference evidence="3" key="2">
    <citation type="submission" date="2023-06" db="EMBL/GenBank/DDBJ databases">
        <authorList>
            <consortium name="Lawrence Berkeley National Laboratory"/>
            <person name="Mondo S.J."/>
            <person name="Hensen N."/>
            <person name="Bonometti L."/>
            <person name="Westerberg I."/>
            <person name="Brannstrom I.O."/>
            <person name="Guillou S."/>
            <person name="Cros-Aarteil S."/>
            <person name="Calhoun S."/>
            <person name="Haridas S."/>
            <person name="Kuo A."/>
            <person name="Pangilinan J."/>
            <person name="Riley R."/>
            <person name="Labutti K."/>
            <person name="Andreopoulos B."/>
            <person name="Lipzen A."/>
            <person name="Chen C."/>
            <person name="Yanf M."/>
            <person name="Daum C."/>
            <person name="Ng V."/>
            <person name="Clum A."/>
            <person name="Steindorff A."/>
            <person name="Ohm R."/>
            <person name="Martin F."/>
            <person name="Silar P."/>
            <person name="Natvig D."/>
            <person name="Lalanne C."/>
            <person name="Gautier V."/>
            <person name="Ament-Velasquez S.L."/>
            <person name="Kruys A."/>
            <person name="Hutchinson M.I."/>
            <person name="Powell A.J."/>
            <person name="Barry K."/>
            <person name="Miller A.N."/>
            <person name="Grigoriev I.V."/>
            <person name="Debuchy R."/>
            <person name="Gladieux P."/>
            <person name="Thoren M.H."/>
            <person name="Johannesson H."/>
        </authorList>
    </citation>
    <scope>NUCLEOTIDE SEQUENCE</scope>
    <source>
        <strain evidence="3">PSN324</strain>
    </source>
</reference>
<reference evidence="3" key="1">
    <citation type="journal article" date="2023" name="Mol. Phylogenet. Evol.">
        <title>Genome-scale phylogeny and comparative genomics of the fungal order Sordariales.</title>
        <authorList>
            <person name="Hensen N."/>
            <person name="Bonometti L."/>
            <person name="Westerberg I."/>
            <person name="Brannstrom I.O."/>
            <person name="Guillou S."/>
            <person name="Cros-Aarteil S."/>
            <person name="Calhoun S."/>
            <person name="Haridas S."/>
            <person name="Kuo A."/>
            <person name="Mondo S."/>
            <person name="Pangilinan J."/>
            <person name="Riley R."/>
            <person name="LaButti K."/>
            <person name="Andreopoulos B."/>
            <person name="Lipzen A."/>
            <person name="Chen C."/>
            <person name="Yan M."/>
            <person name="Daum C."/>
            <person name="Ng V."/>
            <person name="Clum A."/>
            <person name="Steindorff A."/>
            <person name="Ohm R.A."/>
            <person name="Martin F."/>
            <person name="Silar P."/>
            <person name="Natvig D.O."/>
            <person name="Lalanne C."/>
            <person name="Gautier V."/>
            <person name="Ament-Velasquez S.L."/>
            <person name="Kruys A."/>
            <person name="Hutchinson M.I."/>
            <person name="Powell A.J."/>
            <person name="Barry K."/>
            <person name="Miller A.N."/>
            <person name="Grigoriev I.V."/>
            <person name="Debuchy R."/>
            <person name="Gladieux P."/>
            <person name="Hiltunen Thoren M."/>
            <person name="Johannesson H."/>
        </authorList>
    </citation>
    <scope>NUCLEOTIDE SEQUENCE</scope>
    <source>
        <strain evidence="3">PSN324</strain>
    </source>
</reference>
<keyword evidence="2" id="KW-0812">Transmembrane</keyword>
<sequence>MPALSFTPPGREAANILDRHTLIPSPSTPSPATPILPRQIVTQTSTIPSYYGALYDSPDPGAVAGITLGAVAGFCLLLYLIYLCINMGNTDSFTEGSASVVTRKSYHSKSTAAVPVAPRRHSHRHSRGDREATVEIRRTTSSHGPSVVMEDVGRERVIREERRRSVSRQPMRVVGSSVGSSGPDDEVVVIEEHSPAPRERERERERERRRSRIRSVERRSSGYYREVDPDRFAGGSASEIEVRRSSSRRG</sequence>
<comment type="caution">
    <text evidence="3">The sequence shown here is derived from an EMBL/GenBank/DDBJ whole genome shotgun (WGS) entry which is preliminary data.</text>
</comment>
<keyword evidence="4" id="KW-1185">Reference proteome</keyword>
<dbReference type="Proteomes" id="UP001321749">
    <property type="component" value="Unassembled WGS sequence"/>
</dbReference>
<dbReference type="AlphaFoldDB" id="A0AAV9HCG6"/>
<feature type="region of interest" description="Disordered" evidence="1">
    <location>
        <begin position="111"/>
        <end position="250"/>
    </location>
</feature>
<organism evidence="3 4">
    <name type="scientific">Cladorrhinum samala</name>
    <dbReference type="NCBI Taxonomy" id="585594"/>
    <lineage>
        <taxon>Eukaryota</taxon>
        <taxon>Fungi</taxon>
        <taxon>Dikarya</taxon>
        <taxon>Ascomycota</taxon>
        <taxon>Pezizomycotina</taxon>
        <taxon>Sordariomycetes</taxon>
        <taxon>Sordariomycetidae</taxon>
        <taxon>Sordariales</taxon>
        <taxon>Podosporaceae</taxon>
        <taxon>Cladorrhinum</taxon>
    </lineage>
</organism>
<dbReference type="EMBL" id="MU865171">
    <property type="protein sequence ID" value="KAK4456741.1"/>
    <property type="molecule type" value="Genomic_DNA"/>
</dbReference>
<accession>A0AAV9HCG6</accession>